<dbReference type="EMBL" id="BGZK01001385">
    <property type="protein sequence ID" value="GBP78772.1"/>
    <property type="molecule type" value="Genomic_DNA"/>
</dbReference>
<protein>
    <submittedName>
        <fullName evidence="2">Uncharacterized protein</fullName>
    </submittedName>
</protein>
<keyword evidence="1" id="KW-1133">Transmembrane helix</keyword>
<evidence type="ECO:0000313" key="3">
    <source>
        <dbReference type="Proteomes" id="UP000299102"/>
    </source>
</evidence>
<feature type="transmembrane region" description="Helical" evidence="1">
    <location>
        <begin position="33"/>
        <end position="56"/>
    </location>
</feature>
<evidence type="ECO:0000256" key="1">
    <source>
        <dbReference type="SAM" id="Phobius"/>
    </source>
</evidence>
<dbReference type="OrthoDB" id="7414613at2759"/>
<proteinExistence type="predicted"/>
<evidence type="ECO:0000313" key="2">
    <source>
        <dbReference type="EMBL" id="GBP78772.1"/>
    </source>
</evidence>
<keyword evidence="1" id="KW-0472">Membrane</keyword>
<sequence length="135" mass="15413">MRKECKVTKQTTRQVNFDSVSEGSRLSNIRTTFPPFATIVYIMNLTPLISLIMLSMTCERFDCSVKRVQSACVEMLDDPNCQNSTRRLAKNVLRLCGARYRKMRACGLFAVDADLPLRMVELITAYCIVLLQFAF</sequence>
<comment type="caution">
    <text evidence="2">The sequence shown here is derived from an EMBL/GenBank/DDBJ whole genome shotgun (WGS) entry which is preliminary data.</text>
</comment>
<gene>
    <name evidence="2" type="ORF">EVAR_59562_1</name>
</gene>
<keyword evidence="1" id="KW-0812">Transmembrane</keyword>
<dbReference type="AlphaFoldDB" id="A0A4C1YV24"/>
<accession>A0A4C1YV24</accession>
<keyword evidence="3" id="KW-1185">Reference proteome</keyword>
<organism evidence="2 3">
    <name type="scientific">Eumeta variegata</name>
    <name type="common">Bagworm moth</name>
    <name type="synonym">Eumeta japonica</name>
    <dbReference type="NCBI Taxonomy" id="151549"/>
    <lineage>
        <taxon>Eukaryota</taxon>
        <taxon>Metazoa</taxon>
        <taxon>Ecdysozoa</taxon>
        <taxon>Arthropoda</taxon>
        <taxon>Hexapoda</taxon>
        <taxon>Insecta</taxon>
        <taxon>Pterygota</taxon>
        <taxon>Neoptera</taxon>
        <taxon>Endopterygota</taxon>
        <taxon>Lepidoptera</taxon>
        <taxon>Glossata</taxon>
        <taxon>Ditrysia</taxon>
        <taxon>Tineoidea</taxon>
        <taxon>Psychidae</taxon>
        <taxon>Oiketicinae</taxon>
        <taxon>Eumeta</taxon>
    </lineage>
</organism>
<name>A0A4C1YV24_EUMVA</name>
<reference evidence="2 3" key="1">
    <citation type="journal article" date="2019" name="Commun. Biol.">
        <title>The bagworm genome reveals a unique fibroin gene that provides high tensile strength.</title>
        <authorList>
            <person name="Kono N."/>
            <person name="Nakamura H."/>
            <person name="Ohtoshi R."/>
            <person name="Tomita M."/>
            <person name="Numata K."/>
            <person name="Arakawa K."/>
        </authorList>
    </citation>
    <scope>NUCLEOTIDE SEQUENCE [LARGE SCALE GENOMIC DNA]</scope>
</reference>
<dbReference type="Proteomes" id="UP000299102">
    <property type="component" value="Unassembled WGS sequence"/>
</dbReference>